<dbReference type="PANTHER" id="PTHR11973:SF24">
    <property type="entry name" value="FIBRONECTIN TYPE-III DOMAIN-CONTAINING PROTEIN"/>
    <property type="match status" value="1"/>
</dbReference>
<dbReference type="Pfam" id="PF07686">
    <property type="entry name" value="V-set"/>
    <property type="match status" value="2"/>
</dbReference>
<dbReference type="InterPro" id="IPR003599">
    <property type="entry name" value="Ig_sub"/>
</dbReference>
<feature type="domain" description="Ig-like" evidence="6">
    <location>
        <begin position="147"/>
        <end position="232"/>
    </location>
</feature>
<dbReference type="EnsemblMetazoa" id="XM_030978494">
    <property type="protein sequence ID" value="XP_030834354"/>
    <property type="gene ID" value="LOC115921228"/>
</dbReference>
<sequence>MATICSSLFIRLLGFIILMTYIMGNVHATDQVPDNQVWTPATATFFYGQPKANISCKFLGTPYGVYWMKGSTPATYTLLSRIQGKVSGPRFDDGSLTITDDYSLVFNNVQAGDEGNYICRVSNHNGFVIENNTDVRVLEPSVIRWAGYTVNLQCAFRGTPEQVLWNRVQGPSVETVLRYTSGGYEVLGDRRYSWSDNYGLIIRDLRVLDEGNFTCMVSKTGGSKMQTATVLTVQGLMSTMSDLW</sequence>
<evidence type="ECO:0000259" key="6">
    <source>
        <dbReference type="PROSITE" id="PS50835"/>
    </source>
</evidence>
<keyword evidence="8" id="KW-1185">Reference proteome</keyword>
<dbReference type="InterPro" id="IPR036179">
    <property type="entry name" value="Ig-like_dom_sf"/>
</dbReference>
<keyword evidence="3" id="KW-1133">Transmembrane helix</keyword>
<dbReference type="SUPFAM" id="SSF48726">
    <property type="entry name" value="Immunoglobulin"/>
    <property type="match status" value="2"/>
</dbReference>
<dbReference type="GeneID" id="115921228"/>
<dbReference type="GO" id="GO:0005886">
    <property type="term" value="C:plasma membrane"/>
    <property type="evidence" value="ECO:0000318"/>
    <property type="project" value="GO_Central"/>
</dbReference>
<dbReference type="PANTHER" id="PTHR11973">
    <property type="entry name" value="CELL SURFACE GLYCOPROTEIN MUC18-RELATED"/>
    <property type="match status" value="1"/>
</dbReference>
<accession>A0A7M7NBZ2</accession>
<evidence type="ECO:0000256" key="4">
    <source>
        <dbReference type="ARBA" id="ARBA00023180"/>
    </source>
</evidence>
<comment type="subcellular location">
    <subcellularLocation>
        <location evidence="1">Membrane</location>
        <topology evidence="1">Single-pass type I membrane protein</topology>
    </subcellularLocation>
</comment>
<evidence type="ECO:0000256" key="2">
    <source>
        <dbReference type="ARBA" id="ARBA00022692"/>
    </source>
</evidence>
<proteinExistence type="predicted"/>
<dbReference type="SMART" id="SM00409">
    <property type="entry name" value="IG"/>
    <property type="match status" value="2"/>
</dbReference>
<dbReference type="Proteomes" id="UP000007110">
    <property type="component" value="Unassembled WGS sequence"/>
</dbReference>
<reference evidence="8" key="1">
    <citation type="submission" date="2015-02" db="EMBL/GenBank/DDBJ databases">
        <title>Genome sequencing for Strongylocentrotus purpuratus.</title>
        <authorList>
            <person name="Murali S."/>
            <person name="Liu Y."/>
            <person name="Vee V."/>
            <person name="English A."/>
            <person name="Wang M."/>
            <person name="Skinner E."/>
            <person name="Han Y."/>
            <person name="Muzny D.M."/>
            <person name="Worley K.C."/>
            <person name="Gibbs R.A."/>
        </authorList>
    </citation>
    <scope>NUCLEOTIDE SEQUENCE</scope>
</reference>
<dbReference type="KEGG" id="spu:115921228"/>
<dbReference type="InterPro" id="IPR013106">
    <property type="entry name" value="Ig_V-set"/>
</dbReference>
<evidence type="ECO:0000256" key="5">
    <source>
        <dbReference type="SAM" id="SignalP"/>
    </source>
</evidence>
<evidence type="ECO:0000256" key="3">
    <source>
        <dbReference type="ARBA" id="ARBA00022989"/>
    </source>
</evidence>
<feature type="signal peptide" evidence="5">
    <location>
        <begin position="1"/>
        <end position="28"/>
    </location>
</feature>
<dbReference type="InParanoid" id="A0A7M7NBZ2"/>
<feature type="domain" description="Ig-like" evidence="6">
    <location>
        <begin position="33"/>
        <end position="136"/>
    </location>
</feature>
<organism evidence="7 8">
    <name type="scientific">Strongylocentrotus purpuratus</name>
    <name type="common">Purple sea urchin</name>
    <dbReference type="NCBI Taxonomy" id="7668"/>
    <lineage>
        <taxon>Eukaryota</taxon>
        <taxon>Metazoa</taxon>
        <taxon>Echinodermata</taxon>
        <taxon>Eleutherozoa</taxon>
        <taxon>Echinozoa</taxon>
        <taxon>Echinoidea</taxon>
        <taxon>Euechinoidea</taxon>
        <taxon>Echinacea</taxon>
        <taxon>Camarodonta</taxon>
        <taxon>Echinidea</taxon>
        <taxon>Strongylocentrotidae</taxon>
        <taxon>Strongylocentrotus</taxon>
    </lineage>
</organism>
<evidence type="ECO:0000313" key="8">
    <source>
        <dbReference type="Proteomes" id="UP000007110"/>
    </source>
</evidence>
<dbReference type="SMART" id="SM00406">
    <property type="entry name" value="IGv"/>
    <property type="match status" value="2"/>
</dbReference>
<keyword evidence="4" id="KW-0325">Glycoprotein</keyword>
<name>A0A7M7NBZ2_STRPU</name>
<feature type="chain" id="PRO_5029767994" description="Ig-like domain-containing protein" evidence="5">
    <location>
        <begin position="29"/>
        <end position="244"/>
    </location>
</feature>
<dbReference type="InterPro" id="IPR007110">
    <property type="entry name" value="Ig-like_dom"/>
</dbReference>
<dbReference type="OrthoDB" id="9972932at2759"/>
<dbReference type="PROSITE" id="PS50835">
    <property type="entry name" value="IG_LIKE"/>
    <property type="match status" value="2"/>
</dbReference>
<keyword evidence="3" id="KW-0472">Membrane</keyword>
<dbReference type="InterPro" id="IPR013783">
    <property type="entry name" value="Ig-like_fold"/>
</dbReference>
<evidence type="ECO:0000256" key="1">
    <source>
        <dbReference type="ARBA" id="ARBA00004479"/>
    </source>
</evidence>
<dbReference type="InterPro" id="IPR051116">
    <property type="entry name" value="Surface_Rcpt/Adhesion_Mol"/>
</dbReference>
<dbReference type="Gene3D" id="2.60.40.10">
    <property type="entry name" value="Immunoglobulins"/>
    <property type="match status" value="2"/>
</dbReference>
<evidence type="ECO:0000313" key="7">
    <source>
        <dbReference type="EnsemblMetazoa" id="XP_030834354"/>
    </source>
</evidence>
<dbReference type="RefSeq" id="XP_030834354.1">
    <property type="nucleotide sequence ID" value="XM_030978494.1"/>
</dbReference>
<keyword evidence="2" id="KW-0812">Transmembrane</keyword>
<dbReference type="AlphaFoldDB" id="A0A7M7NBZ2"/>
<reference evidence="7" key="2">
    <citation type="submission" date="2021-01" db="UniProtKB">
        <authorList>
            <consortium name="EnsemblMetazoa"/>
        </authorList>
    </citation>
    <scope>IDENTIFICATION</scope>
</reference>
<dbReference type="CDD" id="cd00096">
    <property type="entry name" value="Ig"/>
    <property type="match status" value="2"/>
</dbReference>
<protein>
    <recommendedName>
        <fullName evidence="6">Ig-like domain-containing protein</fullName>
    </recommendedName>
</protein>
<keyword evidence="5" id="KW-0732">Signal</keyword>